<dbReference type="PROSITE" id="PS51192">
    <property type="entry name" value="HELICASE_ATP_BIND_1"/>
    <property type="match status" value="1"/>
</dbReference>
<evidence type="ECO:0000256" key="10">
    <source>
        <dbReference type="ARBA" id="ARBA00023204"/>
    </source>
</evidence>
<keyword evidence="5 15" id="KW-0378">Hydrolase</keyword>
<dbReference type="EMBL" id="JAUMIT010000002">
    <property type="protein sequence ID" value="MDO3694318.1"/>
    <property type="molecule type" value="Genomic_DNA"/>
</dbReference>
<dbReference type="SMART" id="SM00487">
    <property type="entry name" value="DEXDc"/>
    <property type="match status" value="1"/>
</dbReference>
<evidence type="ECO:0000256" key="3">
    <source>
        <dbReference type="ARBA" id="ARBA00022741"/>
    </source>
</evidence>
<organism evidence="18 19">
    <name type="scientific">Wenyingzhuangia gilva</name>
    <dbReference type="NCBI Taxonomy" id="3057677"/>
    <lineage>
        <taxon>Bacteria</taxon>
        <taxon>Pseudomonadati</taxon>
        <taxon>Bacteroidota</taxon>
        <taxon>Flavobacteriia</taxon>
        <taxon>Flavobacteriales</taxon>
        <taxon>Flavobacteriaceae</taxon>
        <taxon>Wenyingzhuangia</taxon>
    </lineage>
</organism>
<keyword evidence="6 15" id="KW-0347">Helicase</keyword>
<evidence type="ECO:0000256" key="6">
    <source>
        <dbReference type="ARBA" id="ARBA00022806"/>
    </source>
</evidence>
<dbReference type="Gene3D" id="3.40.50.300">
    <property type="entry name" value="P-loop containing nucleotide triphosphate hydrolases"/>
    <property type="match status" value="2"/>
</dbReference>
<evidence type="ECO:0000256" key="1">
    <source>
        <dbReference type="ARBA" id="ARBA00007504"/>
    </source>
</evidence>
<keyword evidence="11" id="KW-0413">Isomerase</keyword>
<dbReference type="RefSeq" id="WP_302883849.1">
    <property type="nucleotide sequence ID" value="NZ_JAUMIT010000002.1"/>
</dbReference>
<keyword evidence="4 15" id="KW-0227">DNA damage</keyword>
<evidence type="ECO:0000256" key="5">
    <source>
        <dbReference type="ARBA" id="ARBA00022801"/>
    </source>
</evidence>
<dbReference type="Pfam" id="PF17191">
    <property type="entry name" value="RecG_wedge"/>
    <property type="match status" value="1"/>
</dbReference>
<evidence type="ECO:0000313" key="19">
    <source>
        <dbReference type="Proteomes" id="UP001168642"/>
    </source>
</evidence>
<keyword evidence="19" id="KW-1185">Reference proteome</keyword>
<keyword evidence="3 15" id="KW-0547">Nucleotide-binding</keyword>
<dbReference type="InterPro" id="IPR047112">
    <property type="entry name" value="RecG/Mfd"/>
</dbReference>
<evidence type="ECO:0000256" key="14">
    <source>
        <dbReference type="ARBA" id="ARBA00048988"/>
    </source>
</evidence>
<dbReference type="NCBIfam" id="TIGR00643">
    <property type="entry name" value="recG"/>
    <property type="match status" value="1"/>
</dbReference>
<dbReference type="CDD" id="cd04488">
    <property type="entry name" value="RecG_wedge_OBF"/>
    <property type="match status" value="1"/>
</dbReference>
<dbReference type="InterPro" id="IPR012340">
    <property type="entry name" value="NA-bd_OB-fold"/>
</dbReference>
<gene>
    <name evidence="18" type="primary">recG</name>
    <name evidence="18" type="ORF">QVZ41_05590</name>
</gene>
<evidence type="ECO:0000256" key="2">
    <source>
        <dbReference type="ARBA" id="ARBA00017846"/>
    </source>
</evidence>
<comment type="catalytic activity">
    <reaction evidence="14 15">
        <text>ATP + H2O = ADP + phosphate + H(+)</text>
        <dbReference type="Rhea" id="RHEA:13065"/>
        <dbReference type="ChEBI" id="CHEBI:15377"/>
        <dbReference type="ChEBI" id="CHEBI:15378"/>
        <dbReference type="ChEBI" id="CHEBI:30616"/>
        <dbReference type="ChEBI" id="CHEBI:43474"/>
        <dbReference type="ChEBI" id="CHEBI:456216"/>
        <dbReference type="EC" id="5.6.2.4"/>
    </reaction>
</comment>
<dbReference type="InterPro" id="IPR045562">
    <property type="entry name" value="RecG_dom3_C"/>
</dbReference>
<dbReference type="GO" id="GO:0016787">
    <property type="term" value="F:hydrolase activity"/>
    <property type="evidence" value="ECO:0007669"/>
    <property type="project" value="UniProtKB-KW"/>
</dbReference>
<dbReference type="Pfam" id="PF00270">
    <property type="entry name" value="DEAD"/>
    <property type="match status" value="1"/>
</dbReference>
<dbReference type="SMART" id="SM00490">
    <property type="entry name" value="HELICc"/>
    <property type="match status" value="1"/>
</dbReference>
<dbReference type="SUPFAM" id="SSF52540">
    <property type="entry name" value="P-loop containing nucleoside triphosphate hydrolases"/>
    <property type="match status" value="2"/>
</dbReference>
<evidence type="ECO:0000256" key="7">
    <source>
        <dbReference type="ARBA" id="ARBA00022840"/>
    </source>
</evidence>
<dbReference type="PROSITE" id="PS51194">
    <property type="entry name" value="HELICASE_CTER"/>
    <property type="match status" value="1"/>
</dbReference>
<dbReference type="InterPro" id="IPR027417">
    <property type="entry name" value="P-loop_NTPase"/>
</dbReference>
<evidence type="ECO:0000313" key="18">
    <source>
        <dbReference type="EMBL" id="MDO3694318.1"/>
    </source>
</evidence>
<dbReference type="PANTHER" id="PTHR47964">
    <property type="entry name" value="ATP-DEPENDENT DNA HELICASE HOMOLOG RECG, CHLOROPLASTIC"/>
    <property type="match status" value="1"/>
</dbReference>
<dbReference type="SUPFAM" id="SSF50249">
    <property type="entry name" value="Nucleic acid-binding proteins"/>
    <property type="match status" value="1"/>
</dbReference>
<evidence type="ECO:0000259" key="16">
    <source>
        <dbReference type="PROSITE" id="PS51192"/>
    </source>
</evidence>
<evidence type="ECO:0000256" key="11">
    <source>
        <dbReference type="ARBA" id="ARBA00023235"/>
    </source>
</evidence>
<evidence type="ECO:0000256" key="12">
    <source>
        <dbReference type="ARBA" id="ARBA00034617"/>
    </source>
</evidence>
<dbReference type="EC" id="5.6.2.4" evidence="13 15"/>
<name>A0ABT8VQS2_9FLAO</name>
<comment type="caution">
    <text evidence="18">The sequence shown here is derived from an EMBL/GenBank/DDBJ whole genome shotgun (WGS) entry which is preliminary data.</text>
</comment>
<evidence type="ECO:0000256" key="13">
    <source>
        <dbReference type="ARBA" id="ARBA00034808"/>
    </source>
</evidence>
<proteinExistence type="inferred from homology"/>
<dbReference type="NCBIfam" id="NF008165">
    <property type="entry name" value="PRK10917.1-3"/>
    <property type="match status" value="1"/>
</dbReference>
<accession>A0ABT8VQS2</accession>
<dbReference type="CDD" id="cd17992">
    <property type="entry name" value="DEXHc_RecG"/>
    <property type="match status" value="1"/>
</dbReference>
<dbReference type="NCBIfam" id="NF008168">
    <property type="entry name" value="PRK10917.2-2"/>
    <property type="match status" value="1"/>
</dbReference>
<feature type="domain" description="Helicase C-terminal" evidence="17">
    <location>
        <begin position="464"/>
        <end position="631"/>
    </location>
</feature>
<keyword evidence="9 15" id="KW-0233">DNA recombination</keyword>
<keyword evidence="8" id="KW-0238">DNA-binding</keyword>
<evidence type="ECO:0000256" key="4">
    <source>
        <dbReference type="ARBA" id="ARBA00022763"/>
    </source>
</evidence>
<comment type="similarity">
    <text evidence="1 15">Belongs to the helicase family. RecG subfamily.</text>
</comment>
<sequence length="699" mass="79553">MFDFETNITYLTGIGPAKALMLQKEMGIFNANQLLNLFPNRYVDKSKMFTIRELQAGNTEVQIKGIVTDLKEVKQKRGSRLVATFKDETGSMELIWFRVTKWLKSGIKINEPYVIFGKLNFFNGNFSMPHPDMELEVNYKKNFIVGLQAIYPSTEKMSAKGFNNKVMSKAIQHLIKEAYPFIQETLSDEIIQEYGLLSKKEALLHIHFPKNQEYLTKAQKRLKFEEFFFIQTQLIRNKLVRKDKIKGFVFGQVGDYFNDFYKSGLKFDLTNAQKRVLKEIRADMASGAHMNRLLQGDVGAGKTIVALLTILIALDNNFQTAMLAPTEILASQHFQAISELVAPFDISVKLLTGSTRTKERRIIHEGLEDGSLQILIGTHAILEDKVVFKNLGLAIIDEQHRFGVAQRSKMWMKNSLPPHVLIMTATPIPRTLAMSAYGDLDVSMIDELPPGRKPIQTVHRFDSARLRVFKFMRDEIEKGRQIYVVYPLIEESEAMDYKDLQDGYESIQREFPLPKYKISIVHGKMKPADKEFEMQRFVKGETQIMVATTVIEVGVNVPNASVMIIESAERFGLSQLHQLRGRVGRGADQSYCILMSGVKLSNDSKTRLETMVRTSDGFEIAEVDLKLRGPGNLMGTQQSGVLNLKIADLVRDSKELHMARNTALEVLREDPNLALAKNLPIKRAYQQIHKRTSIWANIS</sequence>
<dbReference type="InterPro" id="IPR001650">
    <property type="entry name" value="Helicase_C-like"/>
</dbReference>
<evidence type="ECO:0000256" key="9">
    <source>
        <dbReference type="ARBA" id="ARBA00023172"/>
    </source>
</evidence>
<dbReference type="InterPro" id="IPR033454">
    <property type="entry name" value="RecG_wedge"/>
</dbReference>
<protein>
    <recommendedName>
        <fullName evidence="2 15">ATP-dependent DNA helicase RecG</fullName>
        <ecNumber evidence="13 15">5.6.2.4</ecNumber>
    </recommendedName>
</protein>
<reference evidence="18" key="1">
    <citation type="submission" date="2023-07" db="EMBL/GenBank/DDBJ databases">
        <title>Wenyingzhuangia sp. chi5 genome sequencing and assembly.</title>
        <authorList>
            <person name="Park S."/>
        </authorList>
    </citation>
    <scope>NUCLEOTIDE SEQUENCE</scope>
    <source>
        <strain evidence="18">Chi5</strain>
    </source>
</reference>
<dbReference type="GO" id="GO:0003678">
    <property type="term" value="F:DNA helicase activity"/>
    <property type="evidence" value="ECO:0007669"/>
    <property type="project" value="UniProtKB-EC"/>
</dbReference>
<dbReference type="InterPro" id="IPR011545">
    <property type="entry name" value="DEAD/DEAH_box_helicase_dom"/>
</dbReference>
<feature type="domain" description="Helicase ATP-binding" evidence="16">
    <location>
        <begin position="283"/>
        <end position="445"/>
    </location>
</feature>
<dbReference type="Pfam" id="PF19833">
    <property type="entry name" value="RecG_dom3_C"/>
    <property type="match status" value="1"/>
</dbReference>
<comment type="catalytic activity">
    <reaction evidence="12 15">
        <text>Couples ATP hydrolysis with the unwinding of duplex DNA by translocating in the 3'-5' direction.</text>
        <dbReference type="EC" id="5.6.2.4"/>
    </reaction>
</comment>
<evidence type="ECO:0000259" key="17">
    <source>
        <dbReference type="PROSITE" id="PS51194"/>
    </source>
</evidence>
<dbReference type="Proteomes" id="UP001168642">
    <property type="component" value="Unassembled WGS sequence"/>
</dbReference>
<dbReference type="InterPro" id="IPR014001">
    <property type="entry name" value="Helicase_ATP-bd"/>
</dbReference>
<keyword evidence="7 15" id="KW-0067">ATP-binding</keyword>
<dbReference type="PANTHER" id="PTHR47964:SF1">
    <property type="entry name" value="ATP-DEPENDENT DNA HELICASE HOMOLOG RECG, CHLOROPLASTIC"/>
    <property type="match status" value="1"/>
</dbReference>
<comment type="function">
    <text evidence="15">Plays a critical role in recombination and DNA repair. Helps process Holliday junction intermediates to mature products by catalyzing branch migration. Has replication fork regression activity, unwinds stalled or blocked replication forks to make a HJ that can be resolved. Has a DNA unwinding activity characteristic of a DNA helicase with 3'-5' polarity.</text>
</comment>
<dbReference type="InterPro" id="IPR004609">
    <property type="entry name" value="ATP-dep_DNA_helicase_RecG"/>
</dbReference>
<dbReference type="Pfam" id="PF00271">
    <property type="entry name" value="Helicase_C"/>
    <property type="match status" value="1"/>
</dbReference>
<keyword evidence="10 15" id="KW-0234">DNA repair</keyword>
<evidence type="ECO:0000256" key="15">
    <source>
        <dbReference type="RuleBase" id="RU363016"/>
    </source>
</evidence>
<dbReference type="Gene3D" id="2.40.50.140">
    <property type="entry name" value="Nucleic acid-binding proteins"/>
    <property type="match status" value="1"/>
</dbReference>
<evidence type="ECO:0000256" key="8">
    <source>
        <dbReference type="ARBA" id="ARBA00023125"/>
    </source>
</evidence>